<dbReference type="GO" id="GO:0000976">
    <property type="term" value="F:transcription cis-regulatory region binding"/>
    <property type="evidence" value="ECO:0007669"/>
    <property type="project" value="TreeGrafter"/>
</dbReference>
<evidence type="ECO:0000256" key="1">
    <source>
        <dbReference type="ARBA" id="ARBA00022553"/>
    </source>
</evidence>
<keyword evidence="4 7" id="KW-0238">DNA-binding</keyword>
<dbReference type="Pfam" id="PF00486">
    <property type="entry name" value="Trans_reg_C"/>
    <property type="match status" value="1"/>
</dbReference>
<evidence type="ECO:0000256" key="4">
    <source>
        <dbReference type="ARBA" id="ARBA00023125"/>
    </source>
</evidence>
<name>A0A327R401_9FLAO</name>
<dbReference type="PANTHER" id="PTHR48111:SF22">
    <property type="entry name" value="REGULATOR OF RPOS"/>
    <property type="match status" value="1"/>
</dbReference>
<feature type="domain" description="OmpR/PhoB-type" evidence="9">
    <location>
        <begin position="130"/>
        <end position="229"/>
    </location>
</feature>
<evidence type="ECO:0000259" key="9">
    <source>
        <dbReference type="PROSITE" id="PS51755"/>
    </source>
</evidence>
<dbReference type="InterPro" id="IPR036388">
    <property type="entry name" value="WH-like_DNA-bd_sf"/>
</dbReference>
<feature type="DNA-binding region" description="OmpR/PhoB-type" evidence="7">
    <location>
        <begin position="130"/>
        <end position="229"/>
    </location>
</feature>
<keyword evidence="11" id="KW-1185">Reference proteome</keyword>
<evidence type="ECO:0000313" key="11">
    <source>
        <dbReference type="Proteomes" id="UP000249696"/>
    </source>
</evidence>
<dbReference type="InterPro" id="IPR011006">
    <property type="entry name" value="CheY-like_superfamily"/>
</dbReference>
<protein>
    <submittedName>
        <fullName evidence="10">DNA-binding response OmpR family regulator</fullName>
    </submittedName>
</protein>
<keyword evidence="2" id="KW-0902">Two-component regulatory system</keyword>
<accession>A0A327R401</accession>
<dbReference type="GO" id="GO:0005829">
    <property type="term" value="C:cytosol"/>
    <property type="evidence" value="ECO:0007669"/>
    <property type="project" value="TreeGrafter"/>
</dbReference>
<comment type="caution">
    <text evidence="10">The sequence shown here is derived from an EMBL/GenBank/DDBJ whole genome shotgun (WGS) entry which is preliminary data.</text>
</comment>
<dbReference type="SUPFAM" id="SSF52172">
    <property type="entry name" value="CheY-like"/>
    <property type="match status" value="1"/>
</dbReference>
<dbReference type="PROSITE" id="PS50110">
    <property type="entry name" value="RESPONSE_REGULATORY"/>
    <property type="match status" value="1"/>
</dbReference>
<proteinExistence type="predicted"/>
<evidence type="ECO:0000259" key="8">
    <source>
        <dbReference type="PROSITE" id="PS50110"/>
    </source>
</evidence>
<evidence type="ECO:0000256" key="2">
    <source>
        <dbReference type="ARBA" id="ARBA00023012"/>
    </source>
</evidence>
<reference evidence="10 11" key="1">
    <citation type="submission" date="2018-06" db="EMBL/GenBank/DDBJ databases">
        <title>Genomic Encyclopedia of Archaeal and Bacterial Type Strains, Phase II (KMG-II): from individual species to whole genera.</title>
        <authorList>
            <person name="Goeker M."/>
        </authorList>
    </citation>
    <scope>NUCLEOTIDE SEQUENCE [LARGE SCALE GENOMIC DNA]</scope>
    <source>
        <strain evidence="10 11">DSM 23522</strain>
    </source>
</reference>
<dbReference type="GO" id="GO:0032993">
    <property type="term" value="C:protein-DNA complex"/>
    <property type="evidence" value="ECO:0007669"/>
    <property type="project" value="TreeGrafter"/>
</dbReference>
<evidence type="ECO:0000256" key="3">
    <source>
        <dbReference type="ARBA" id="ARBA00023015"/>
    </source>
</evidence>
<dbReference type="Gene3D" id="1.10.10.10">
    <property type="entry name" value="Winged helix-like DNA-binding domain superfamily/Winged helix DNA-binding domain"/>
    <property type="match status" value="1"/>
</dbReference>
<feature type="modified residue" description="4-aspartylphosphate" evidence="6">
    <location>
        <position position="57"/>
    </location>
</feature>
<dbReference type="Pfam" id="PF00072">
    <property type="entry name" value="Response_reg"/>
    <property type="match status" value="1"/>
</dbReference>
<dbReference type="Gene3D" id="3.40.50.2300">
    <property type="match status" value="1"/>
</dbReference>
<dbReference type="Proteomes" id="UP000249696">
    <property type="component" value="Unassembled WGS sequence"/>
</dbReference>
<dbReference type="PANTHER" id="PTHR48111">
    <property type="entry name" value="REGULATOR OF RPOS"/>
    <property type="match status" value="1"/>
</dbReference>
<gene>
    <name evidence="10" type="ORF">LV92_02478</name>
</gene>
<dbReference type="Gene3D" id="6.10.250.690">
    <property type="match status" value="1"/>
</dbReference>
<keyword evidence="1 6" id="KW-0597">Phosphoprotein</keyword>
<sequence length="230" mass="26324">MYYFFWMKLLIAEDEISLQQSIVTYLERDGNVCECASNYEEAIYKVSLYDYDVIILDVNLVTGSGLEVLKQLKKEKKKAGVIIISANNSLNDKLEGLDLGADDYITKPFHLAELNSRIKAVLRRGKFGGDENIVFNEIRVDTGAKSAYVLDKPLTLTRKEYDLLLFFITNKNRILSKEIIAEHLWGDNSDLADNFDFIYVHINNLRKKLTSEGAKYIKTAYGSGYKFTEE</sequence>
<dbReference type="InterPro" id="IPR001789">
    <property type="entry name" value="Sig_transdc_resp-reg_receiver"/>
</dbReference>
<evidence type="ECO:0000256" key="5">
    <source>
        <dbReference type="ARBA" id="ARBA00023163"/>
    </source>
</evidence>
<dbReference type="PROSITE" id="PS51755">
    <property type="entry name" value="OMPR_PHOB"/>
    <property type="match status" value="1"/>
</dbReference>
<organism evidence="10 11">
    <name type="scientific">Arenibacter echinorum</name>
    <dbReference type="NCBI Taxonomy" id="440515"/>
    <lineage>
        <taxon>Bacteria</taxon>
        <taxon>Pseudomonadati</taxon>
        <taxon>Bacteroidota</taxon>
        <taxon>Flavobacteriia</taxon>
        <taxon>Flavobacteriales</taxon>
        <taxon>Flavobacteriaceae</taxon>
        <taxon>Arenibacter</taxon>
    </lineage>
</organism>
<evidence type="ECO:0000256" key="7">
    <source>
        <dbReference type="PROSITE-ProRule" id="PRU01091"/>
    </source>
</evidence>
<dbReference type="GO" id="GO:0006355">
    <property type="term" value="P:regulation of DNA-templated transcription"/>
    <property type="evidence" value="ECO:0007669"/>
    <property type="project" value="InterPro"/>
</dbReference>
<evidence type="ECO:0000256" key="6">
    <source>
        <dbReference type="PROSITE-ProRule" id="PRU00169"/>
    </source>
</evidence>
<dbReference type="InterPro" id="IPR001867">
    <property type="entry name" value="OmpR/PhoB-type_DNA-bd"/>
</dbReference>
<keyword evidence="5" id="KW-0804">Transcription</keyword>
<feature type="domain" description="Response regulatory" evidence="8">
    <location>
        <begin position="8"/>
        <end position="122"/>
    </location>
</feature>
<dbReference type="InterPro" id="IPR039420">
    <property type="entry name" value="WalR-like"/>
</dbReference>
<dbReference type="SMART" id="SM00448">
    <property type="entry name" value="REC"/>
    <property type="match status" value="1"/>
</dbReference>
<dbReference type="CDD" id="cd00383">
    <property type="entry name" value="trans_reg_C"/>
    <property type="match status" value="1"/>
</dbReference>
<evidence type="ECO:0000313" key="10">
    <source>
        <dbReference type="EMBL" id="RAJ11549.1"/>
    </source>
</evidence>
<dbReference type="GO" id="GO:0000156">
    <property type="term" value="F:phosphorelay response regulator activity"/>
    <property type="evidence" value="ECO:0007669"/>
    <property type="project" value="TreeGrafter"/>
</dbReference>
<keyword evidence="3" id="KW-0805">Transcription regulation</keyword>
<dbReference type="EMBL" id="QLLN01000004">
    <property type="protein sequence ID" value="RAJ11549.1"/>
    <property type="molecule type" value="Genomic_DNA"/>
</dbReference>
<dbReference type="AlphaFoldDB" id="A0A327R401"/>
<dbReference type="SMART" id="SM00862">
    <property type="entry name" value="Trans_reg_C"/>
    <property type="match status" value="1"/>
</dbReference>